<evidence type="ECO:0000313" key="3">
    <source>
        <dbReference type="EMBL" id="SDO49659.1"/>
    </source>
</evidence>
<reference evidence="4" key="1">
    <citation type="submission" date="2016-10" db="EMBL/GenBank/DDBJ databases">
        <authorList>
            <person name="Varghese N."/>
            <person name="Submissions S."/>
        </authorList>
    </citation>
    <scope>NUCLEOTIDE SEQUENCE [LARGE SCALE GENOMIC DNA]</scope>
    <source>
        <strain evidence="4">CGMCC 1.3703</strain>
    </source>
</reference>
<keyword evidence="1" id="KW-0812">Transmembrane</keyword>
<dbReference type="RefSeq" id="WP_089651838.1">
    <property type="nucleotide sequence ID" value="NZ_FNIZ01000005.1"/>
</dbReference>
<dbReference type="AlphaFoldDB" id="A0A1H0K1D3"/>
<feature type="chain" id="PRO_5011644384" evidence="2">
    <location>
        <begin position="25"/>
        <end position="161"/>
    </location>
</feature>
<keyword evidence="1" id="KW-0472">Membrane</keyword>
<evidence type="ECO:0000256" key="2">
    <source>
        <dbReference type="SAM" id="SignalP"/>
    </source>
</evidence>
<evidence type="ECO:0000313" key="4">
    <source>
        <dbReference type="Proteomes" id="UP000198860"/>
    </source>
</evidence>
<keyword evidence="1" id="KW-1133">Transmembrane helix</keyword>
<accession>A0A1H0K1D3</accession>
<evidence type="ECO:0000256" key="1">
    <source>
        <dbReference type="SAM" id="Phobius"/>
    </source>
</evidence>
<keyword evidence="2" id="KW-0732">Signal</keyword>
<dbReference type="EMBL" id="FNIZ01000005">
    <property type="protein sequence ID" value="SDO49659.1"/>
    <property type="molecule type" value="Genomic_DNA"/>
</dbReference>
<dbReference type="OrthoDB" id="2357153at2"/>
<name>A0A1H0K1D3_HALAD</name>
<gene>
    <name evidence="3" type="ORF">SAMN05421677_105190</name>
</gene>
<feature type="transmembrane region" description="Helical" evidence="1">
    <location>
        <begin position="135"/>
        <end position="156"/>
    </location>
</feature>
<dbReference type="Proteomes" id="UP000198860">
    <property type="component" value="Unassembled WGS sequence"/>
</dbReference>
<organism evidence="3 4">
    <name type="scientific">Halobacillus aidingensis</name>
    <dbReference type="NCBI Taxonomy" id="240303"/>
    <lineage>
        <taxon>Bacteria</taxon>
        <taxon>Bacillati</taxon>
        <taxon>Bacillota</taxon>
        <taxon>Bacilli</taxon>
        <taxon>Bacillales</taxon>
        <taxon>Bacillaceae</taxon>
        <taxon>Halobacillus</taxon>
    </lineage>
</organism>
<protein>
    <submittedName>
        <fullName evidence="3">Uncharacterized protein</fullName>
    </submittedName>
</protein>
<sequence length="161" mass="18315">MRQMLITLCCLLFPFFYLSTTVTATSWAYPFVVYDGFIYVVEEETVEVQVEEKIGEVTAYSDMHQYEGNFSNVFEKGTAYYKIVDHPATQVIAVEEREGVFRRAEREAPYTYVSEGEAGADSFLEKGKPVERNDLVIGTLLFVCFIIFIGGAVYLFQRSGT</sequence>
<proteinExistence type="predicted"/>
<keyword evidence="4" id="KW-1185">Reference proteome</keyword>
<feature type="signal peptide" evidence="2">
    <location>
        <begin position="1"/>
        <end position="24"/>
    </location>
</feature>